<dbReference type="GO" id="GO:0042781">
    <property type="term" value="F:3'-tRNA processing endoribonuclease activity"/>
    <property type="evidence" value="ECO:0007669"/>
    <property type="project" value="UniProtKB-UniRule"/>
</dbReference>
<keyword evidence="4 9" id="KW-0540">Nuclease</keyword>
<accession>A3DNW8</accession>
<dbReference type="HOGENOM" id="CLU_031317_2_1_2"/>
<dbReference type="OrthoDB" id="85118at2157"/>
<dbReference type="Gene3D" id="3.60.15.10">
    <property type="entry name" value="Ribonuclease Z/Hydroxyacylglutathione hydrolase-like"/>
    <property type="match status" value="1"/>
</dbReference>
<comment type="cofactor">
    <cofactor evidence="1">
        <name>Zn(2+)</name>
        <dbReference type="ChEBI" id="CHEBI:29105"/>
    </cofactor>
</comment>
<dbReference type="STRING" id="399550.Smar_1236"/>
<proteinExistence type="inferred from homology"/>
<feature type="active site" description="Proton acceptor" evidence="9">
    <location>
        <position position="65"/>
    </location>
</feature>
<dbReference type="InterPro" id="IPR036866">
    <property type="entry name" value="RibonucZ/Hydroxyglut_hydro"/>
</dbReference>
<evidence type="ECO:0000256" key="3">
    <source>
        <dbReference type="ARBA" id="ARBA00022694"/>
    </source>
</evidence>
<dbReference type="PANTHER" id="PTHR46018">
    <property type="entry name" value="ZINC PHOSPHODIESTERASE ELAC PROTEIN 1"/>
    <property type="match status" value="1"/>
</dbReference>
<dbReference type="AlphaFoldDB" id="A3DNW8"/>
<evidence type="ECO:0000256" key="7">
    <source>
        <dbReference type="ARBA" id="ARBA00022801"/>
    </source>
</evidence>
<evidence type="ECO:0000313" key="12">
    <source>
        <dbReference type="Proteomes" id="UP000000254"/>
    </source>
</evidence>
<dbReference type="CDD" id="cd07717">
    <property type="entry name" value="RNaseZ_ZiPD-like_MBL-fold"/>
    <property type="match status" value="1"/>
</dbReference>
<dbReference type="Pfam" id="PF12706">
    <property type="entry name" value="Lactamase_B_2"/>
    <property type="match status" value="1"/>
</dbReference>
<keyword evidence="3 9" id="KW-0819">tRNA processing</keyword>
<dbReference type="EC" id="3.1.26.11" evidence="9"/>
<name>A3DNW8_STAMF</name>
<reference evidence="11 12" key="2">
    <citation type="journal article" date="2009" name="Stand. Genomic Sci.">
        <title>Complete genome sequence of Staphylothermus marinus Stetter and Fiala 1986 type strain F1.</title>
        <authorList>
            <person name="Anderson I.J."/>
            <person name="Sun H."/>
            <person name="Lapidus A."/>
            <person name="Copeland A."/>
            <person name="Glavina Del Rio T."/>
            <person name="Tice H."/>
            <person name="Dalin E."/>
            <person name="Lucas S."/>
            <person name="Barry K."/>
            <person name="Land M."/>
            <person name="Richardson P."/>
            <person name="Huber H."/>
            <person name="Kyrpides N.C."/>
        </authorList>
    </citation>
    <scope>NUCLEOTIDE SEQUENCE [LARGE SCALE GENOMIC DNA]</scope>
    <source>
        <strain evidence="12">ATCC 43588 / DSM 3639 / JCM 9404 / F1</strain>
    </source>
</reference>
<organism evidence="11 12">
    <name type="scientific">Staphylothermus marinus (strain ATCC 43588 / DSM 3639 / JCM 9404 / F1)</name>
    <dbReference type="NCBI Taxonomy" id="399550"/>
    <lineage>
        <taxon>Archaea</taxon>
        <taxon>Thermoproteota</taxon>
        <taxon>Thermoprotei</taxon>
        <taxon>Desulfurococcales</taxon>
        <taxon>Desulfurococcaceae</taxon>
        <taxon>Staphylothermus</taxon>
    </lineage>
</organism>
<protein>
    <recommendedName>
        <fullName evidence="9">Ribonuclease Z</fullName>
        <shortName evidence="9">RNase Z</shortName>
        <ecNumber evidence="9">3.1.26.11</ecNumber>
    </recommendedName>
    <alternativeName>
        <fullName evidence="9">tRNA 3 endonuclease</fullName>
    </alternativeName>
    <alternativeName>
        <fullName evidence="9">tRNase Z</fullName>
    </alternativeName>
</protein>
<dbReference type="SUPFAM" id="SSF56281">
    <property type="entry name" value="Metallo-hydrolase/oxidoreductase"/>
    <property type="match status" value="1"/>
</dbReference>
<dbReference type="Proteomes" id="UP000000254">
    <property type="component" value="Chromosome"/>
</dbReference>
<keyword evidence="12" id="KW-1185">Reference proteome</keyword>
<keyword evidence="6 9" id="KW-0255">Endonuclease</keyword>
<keyword evidence="5" id="KW-0479">Metal-binding</keyword>
<dbReference type="PANTHER" id="PTHR46018:SF2">
    <property type="entry name" value="ZINC PHOSPHODIESTERASE ELAC PROTEIN 1"/>
    <property type="match status" value="1"/>
</dbReference>
<sequence>MNTKIYMLGTGAAMPISRGLPCIALRIDSNIYLLDVGEGCQQRLFKAGLGLVKINAVMITHLHGDHYLGLFGMFQSMHLSNRKNELYLIAPAKLKDLLKEFIELGLAKIEYPLYFVEAREGELYRDSKISVEAFKVVHGIEAYGYILMLKNGKRIVYTGDTKPFEELESIAKNADILIHEATFTSDLRKEAWEQGHSTAADAAITAYKAGVKELVLTHISSRYKDVEPLFVDAYRYFRNVVVAEDYMVIYL</sequence>
<evidence type="ECO:0000259" key="10">
    <source>
        <dbReference type="SMART" id="SM00849"/>
    </source>
</evidence>
<evidence type="ECO:0000256" key="6">
    <source>
        <dbReference type="ARBA" id="ARBA00022759"/>
    </source>
</evidence>
<keyword evidence="7 9" id="KW-0378">Hydrolase</keyword>
<evidence type="ECO:0000256" key="5">
    <source>
        <dbReference type="ARBA" id="ARBA00022723"/>
    </source>
</evidence>
<comment type="catalytic activity">
    <reaction evidence="9">
        <text>Endonucleolytic cleavage of RNA, removing extra 3' nucleotides from tRNA precursor, generating 3' termini of tRNAs. A 3'-hydroxy group is left at the tRNA terminus and a 5'-phosphoryl group is left at the trailer molecule.</text>
        <dbReference type="EC" id="3.1.26.11"/>
    </reaction>
</comment>
<dbReference type="EMBL" id="CP000575">
    <property type="protein sequence ID" value="ABN70328.1"/>
    <property type="molecule type" value="Genomic_DNA"/>
</dbReference>
<keyword evidence="8" id="KW-0862">Zinc</keyword>
<dbReference type="InterPro" id="IPR001279">
    <property type="entry name" value="Metallo-B-lactamas"/>
</dbReference>
<gene>
    <name evidence="9" type="primary">rnz</name>
    <name evidence="11" type="ordered locus">Smar_1236</name>
</gene>
<comment type="caution">
    <text evidence="9">Lacks conserved residue(s) required for the propagation of feature annotation.</text>
</comment>
<evidence type="ECO:0000256" key="9">
    <source>
        <dbReference type="HAMAP-Rule" id="MF_01818"/>
    </source>
</evidence>
<reference evidence="12" key="1">
    <citation type="journal article" date="2009" name="BMC Genomics">
        <title>The complete genome sequence of Staphylothermus marinus reveals differences in sulfur metabolism among heterotrophic Crenarchaeota.</title>
        <authorList>
            <person name="Anderson I.J."/>
            <person name="Dharmarajan L."/>
            <person name="Rodriguez J."/>
            <person name="Hooper S."/>
            <person name="Porat I."/>
            <person name="Ulrich L.E."/>
            <person name="Elkins J.G."/>
            <person name="Mavromatis K."/>
            <person name="Sun H."/>
            <person name="Land M."/>
            <person name="Lapidus A."/>
            <person name="Lucas S."/>
            <person name="Barry K."/>
            <person name="Huber H."/>
            <person name="Zhulin I.B."/>
            <person name="Whitman W.B."/>
            <person name="Mukhopadhyay B."/>
            <person name="Woese C."/>
            <person name="Bristow J."/>
            <person name="Kyrpides N."/>
        </authorList>
    </citation>
    <scope>NUCLEOTIDE SEQUENCE [LARGE SCALE GENOMIC DNA]</scope>
    <source>
        <strain evidence="12">ATCC 43588 / DSM 3639 / JCM 9404 / F1</strain>
    </source>
</reference>
<dbReference type="GO" id="GO:0046872">
    <property type="term" value="F:metal ion binding"/>
    <property type="evidence" value="ECO:0007669"/>
    <property type="project" value="UniProtKB-KW"/>
</dbReference>
<dbReference type="InterPro" id="IPR013471">
    <property type="entry name" value="RNase_Z/BN"/>
</dbReference>
<dbReference type="GeneID" id="4907071"/>
<evidence type="ECO:0000313" key="11">
    <source>
        <dbReference type="EMBL" id="ABN70328.1"/>
    </source>
</evidence>
<feature type="domain" description="Metallo-beta-lactamase" evidence="10">
    <location>
        <begin position="19"/>
        <end position="196"/>
    </location>
</feature>
<evidence type="ECO:0000256" key="2">
    <source>
        <dbReference type="ARBA" id="ARBA00011738"/>
    </source>
</evidence>
<comment type="similarity">
    <text evidence="9">Belongs to the RNase Z family.</text>
</comment>
<comment type="subunit">
    <text evidence="2 9">Homodimer.</text>
</comment>
<comment type="function">
    <text evidence="9">Zinc phosphodiesterase, which displays some tRNA 3'-processing endonuclease activity. Probably involved in tRNA maturation, by removing a 3'-trailer from precursor tRNA.</text>
</comment>
<dbReference type="RefSeq" id="WP_011839519.1">
    <property type="nucleotide sequence ID" value="NC_009033.1"/>
</dbReference>
<dbReference type="eggNOG" id="arCOG00501">
    <property type="taxonomic scope" value="Archaea"/>
</dbReference>
<evidence type="ECO:0000256" key="4">
    <source>
        <dbReference type="ARBA" id="ARBA00022722"/>
    </source>
</evidence>
<dbReference type="HAMAP" id="MF_01818">
    <property type="entry name" value="RNase_Z_BN"/>
    <property type="match status" value="1"/>
</dbReference>
<evidence type="ECO:0000256" key="8">
    <source>
        <dbReference type="ARBA" id="ARBA00022833"/>
    </source>
</evidence>
<evidence type="ECO:0000256" key="1">
    <source>
        <dbReference type="ARBA" id="ARBA00001947"/>
    </source>
</evidence>
<dbReference type="KEGG" id="smr:Smar_1236"/>
<dbReference type="SMART" id="SM00849">
    <property type="entry name" value="Lactamase_B"/>
    <property type="match status" value="1"/>
</dbReference>